<feature type="domain" description="Nudix hydrolase" evidence="13">
    <location>
        <begin position="52"/>
        <end position="167"/>
    </location>
</feature>
<dbReference type="NCBIfam" id="TIGR00052">
    <property type="entry name" value="nudix-type nucleoside diphosphatase, YffH/AdpP family"/>
    <property type="match status" value="1"/>
</dbReference>
<evidence type="ECO:0000256" key="12">
    <source>
        <dbReference type="ARBA" id="ARBA00049546"/>
    </source>
</evidence>
<evidence type="ECO:0000259" key="13">
    <source>
        <dbReference type="PROSITE" id="PS51462"/>
    </source>
</evidence>
<evidence type="ECO:0000256" key="1">
    <source>
        <dbReference type="ARBA" id="ARBA00001946"/>
    </source>
</evidence>
<evidence type="ECO:0000256" key="4">
    <source>
        <dbReference type="ARBA" id="ARBA00013297"/>
    </source>
</evidence>
<proteinExistence type="inferred from homology"/>
<comment type="function">
    <text evidence="8">Acts on ADP-mannose and ADP-glucose as well as ADP-ribose. Prevents glycogen biosynthesis. The reaction catalyzed by this enzyme is a limiting step of the gluconeogenic process.</text>
</comment>
<evidence type="ECO:0000256" key="10">
    <source>
        <dbReference type="ARBA" id="ARBA00030308"/>
    </source>
</evidence>
<evidence type="ECO:0000256" key="3">
    <source>
        <dbReference type="ARBA" id="ARBA00012453"/>
    </source>
</evidence>
<dbReference type="Gene3D" id="3.90.79.10">
    <property type="entry name" value="Nucleoside Triphosphate Pyrophosphohydrolase"/>
    <property type="match status" value="1"/>
</dbReference>
<evidence type="ECO:0000313" key="15">
    <source>
        <dbReference type="Proteomes" id="UP001620597"/>
    </source>
</evidence>
<dbReference type="SUPFAM" id="SSF55811">
    <property type="entry name" value="Nudix"/>
    <property type="match status" value="1"/>
</dbReference>
<gene>
    <name evidence="14" type="ORF">WG929_14525</name>
</gene>
<protein>
    <recommendedName>
        <fullName evidence="4">ADP-ribose pyrophosphatase</fullName>
        <ecNumber evidence="3">3.6.1.13</ecNumber>
    </recommendedName>
    <alternativeName>
        <fullName evidence="9">ADP-ribose diphosphatase</fullName>
    </alternativeName>
    <alternativeName>
        <fullName evidence="11">ADP-ribose phosphohydrolase</fullName>
    </alternativeName>
    <alternativeName>
        <fullName evidence="10">Adenosine diphosphoribose pyrophosphatase</fullName>
    </alternativeName>
</protein>
<comment type="caution">
    <text evidence="14">The sequence shown here is derived from an EMBL/GenBank/DDBJ whole genome shotgun (WGS) entry which is preliminary data.</text>
</comment>
<dbReference type="InterPro" id="IPR000086">
    <property type="entry name" value="NUDIX_hydrolase_dom"/>
</dbReference>
<evidence type="ECO:0000256" key="9">
    <source>
        <dbReference type="ARBA" id="ARBA00030162"/>
    </source>
</evidence>
<comment type="cofactor">
    <cofactor evidence="1">
        <name>Mg(2+)</name>
        <dbReference type="ChEBI" id="CHEBI:18420"/>
    </cofactor>
</comment>
<dbReference type="InterPro" id="IPR020084">
    <property type="entry name" value="NUDIX_hydrolase_CS"/>
</dbReference>
<organism evidence="14 15">
    <name type="scientific">Oceanobacter antarcticus</name>
    <dbReference type="NCBI Taxonomy" id="3133425"/>
    <lineage>
        <taxon>Bacteria</taxon>
        <taxon>Pseudomonadati</taxon>
        <taxon>Pseudomonadota</taxon>
        <taxon>Gammaproteobacteria</taxon>
        <taxon>Oceanospirillales</taxon>
        <taxon>Oceanospirillaceae</taxon>
        <taxon>Oceanobacter</taxon>
    </lineage>
</organism>
<dbReference type="PROSITE" id="PS00893">
    <property type="entry name" value="NUDIX_BOX"/>
    <property type="match status" value="1"/>
</dbReference>
<comment type="catalytic activity">
    <reaction evidence="12">
        <text>ADP-D-ribose + H2O = D-ribose 5-phosphate + AMP + 2 H(+)</text>
        <dbReference type="Rhea" id="RHEA:10412"/>
        <dbReference type="ChEBI" id="CHEBI:15377"/>
        <dbReference type="ChEBI" id="CHEBI:15378"/>
        <dbReference type="ChEBI" id="CHEBI:57967"/>
        <dbReference type="ChEBI" id="CHEBI:78346"/>
        <dbReference type="ChEBI" id="CHEBI:456215"/>
        <dbReference type="EC" id="3.6.1.13"/>
    </reaction>
</comment>
<dbReference type="PANTHER" id="PTHR11839">
    <property type="entry name" value="UDP/ADP-SUGAR PYROPHOSPHATASE"/>
    <property type="match status" value="1"/>
</dbReference>
<dbReference type="PROSITE" id="PS51462">
    <property type="entry name" value="NUDIX"/>
    <property type="match status" value="1"/>
</dbReference>
<reference evidence="14 15" key="1">
    <citation type="submission" date="2024-03" db="EMBL/GenBank/DDBJ databases">
        <title>High-quality draft genome sequence of Oceanobacter sp. wDCs-4.</title>
        <authorList>
            <person name="Dong C."/>
        </authorList>
    </citation>
    <scope>NUCLEOTIDE SEQUENCE [LARGE SCALE GENOMIC DNA]</scope>
    <source>
        <strain evidence="15">wDCs-4</strain>
    </source>
</reference>
<dbReference type="InterPro" id="IPR015797">
    <property type="entry name" value="NUDIX_hydrolase-like_dom_sf"/>
</dbReference>
<sequence>MDYADTTPGHEDWVLTRKDVAYQGFFRIERLWLRHKTFAGGWTDTFCRELFERGEVVCVLLYDPKQDLLVLTEQFRVGALADDQTPWLTELVAGMIEPGESVEQVAAREAMEEAGCQFYQLLPIYRYWSSPGGSSERVHLYIVGYWIAMALAVFMDCQTSMKISACA</sequence>
<evidence type="ECO:0000313" key="14">
    <source>
        <dbReference type="EMBL" id="MFK4753628.1"/>
    </source>
</evidence>
<name>A0ABW8NKX0_9GAMM</name>
<keyword evidence="15" id="KW-1185">Reference proteome</keyword>
<evidence type="ECO:0000256" key="7">
    <source>
        <dbReference type="ARBA" id="ARBA00022842"/>
    </source>
</evidence>
<dbReference type="RefSeq" id="WP_416206650.1">
    <property type="nucleotide sequence ID" value="NZ_JBBKTX010000018.1"/>
</dbReference>
<dbReference type="Pfam" id="PF00293">
    <property type="entry name" value="NUDIX"/>
    <property type="match status" value="1"/>
</dbReference>
<comment type="similarity">
    <text evidence="2">Belongs to the Nudix hydrolase family. NudF subfamily.</text>
</comment>
<evidence type="ECO:0000256" key="8">
    <source>
        <dbReference type="ARBA" id="ARBA00025164"/>
    </source>
</evidence>
<keyword evidence="7" id="KW-0460">Magnesium</keyword>
<dbReference type="Proteomes" id="UP001620597">
    <property type="component" value="Unassembled WGS sequence"/>
</dbReference>
<dbReference type="EMBL" id="JBBKTX010000018">
    <property type="protein sequence ID" value="MFK4753628.1"/>
    <property type="molecule type" value="Genomic_DNA"/>
</dbReference>
<keyword evidence="6" id="KW-0378">Hydrolase</keyword>
<evidence type="ECO:0000256" key="6">
    <source>
        <dbReference type="ARBA" id="ARBA00022801"/>
    </source>
</evidence>
<evidence type="ECO:0000256" key="5">
    <source>
        <dbReference type="ARBA" id="ARBA00022723"/>
    </source>
</evidence>
<keyword evidence="5" id="KW-0479">Metal-binding</keyword>
<dbReference type="InterPro" id="IPR004385">
    <property type="entry name" value="NDP_pyrophosphatase"/>
</dbReference>
<evidence type="ECO:0000256" key="2">
    <source>
        <dbReference type="ARBA" id="ARBA00007482"/>
    </source>
</evidence>
<evidence type="ECO:0000256" key="11">
    <source>
        <dbReference type="ARBA" id="ARBA00033056"/>
    </source>
</evidence>
<accession>A0ABW8NKX0</accession>
<dbReference type="EC" id="3.6.1.13" evidence="3"/>
<dbReference type="PANTHER" id="PTHR11839:SF5">
    <property type="entry name" value="ADP-RIBOSE PYROPHOSPHATASE"/>
    <property type="match status" value="1"/>
</dbReference>